<proteinExistence type="predicted"/>
<dbReference type="EMBL" id="JAULSC010000027">
    <property type="protein sequence ID" value="MDO3397819.1"/>
    <property type="molecule type" value="Genomic_DNA"/>
</dbReference>
<dbReference type="RefSeq" id="WP_302710060.1">
    <property type="nucleotide sequence ID" value="NZ_JAULSC010000027.1"/>
</dbReference>
<feature type="signal peptide" evidence="2">
    <location>
        <begin position="1"/>
        <end position="30"/>
    </location>
</feature>
<keyword evidence="4" id="KW-1185">Reference proteome</keyword>
<evidence type="ECO:0000256" key="2">
    <source>
        <dbReference type="SAM" id="SignalP"/>
    </source>
</evidence>
<protein>
    <recommendedName>
        <fullName evidence="5">Lipoprotein</fullName>
    </recommendedName>
</protein>
<organism evidence="3 4">
    <name type="scientific">Nocardioides cremeus</name>
    <dbReference type="NCBI Taxonomy" id="3058044"/>
    <lineage>
        <taxon>Bacteria</taxon>
        <taxon>Bacillati</taxon>
        <taxon>Actinomycetota</taxon>
        <taxon>Actinomycetes</taxon>
        <taxon>Propionibacteriales</taxon>
        <taxon>Nocardioidaceae</taxon>
        <taxon>Nocardioides</taxon>
    </lineage>
</organism>
<feature type="chain" id="PRO_5045802177" description="Lipoprotein" evidence="2">
    <location>
        <begin position="31"/>
        <end position="156"/>
    </location>
</feature>
<evidence type="ECO:0000313" key="3">
    <source>
        <dbReference type="EMBL" id="MDO3397819.1"/>
    </source>
</evidence>
<evidence type="ECO:0000313" key="4">
    <source>
        <dbReference type="Proteomes" id="UP001168363"/>
    </source>
</evidence>
<name>A0ABT8TV40_9ACTN</name>
<accession>A0ABT8TV40</accession>
<reference evidence="3" key="1">
    <citation type="submission" date="2023-06" db="EMBL/GenBank/DDBJ databases">
        <title>Genome sequence of Nocardioides sp. SOB44.</title>
        <authorList>
            <person name="Zhang G."/>
        </authorList>
    </citation>
    <scope>NUCLEOTIDE SEQUENCE</scope>
    <source>
        <strain evidence="3">SOB44</strain>
    </source>
</reference>
<dbReference type="Proteomes" id="UP001168363">
    <property type="component" value="Unassembled WGS sequence"/>
</dbReference>
<evidence type="ECO:0008006" key="5">
    <source>
        <dbReference type="Google" id="ProtNLM"/>
    </source>
</evidence>
<gene>
    <name evidence="3" type="ORF">QWJ41_18975</name>
</gene>
<evidence type="ECO:0000256" key="1">
    <source>
        <dbReference type="SAM" id="MobiDB-lite"/>
    </source>
</evidence>
<comment type="caution">
    <text evidence="3">The sequence shown here is derived from an EMBL/GenBank/DDBJ whole genome shotgun (WGS) entry which is preliminary data.</text>
</comment>
<feature type="region of interest" description="Disordered" evidence="1">
    <location>
        <begin position="32"/>
        <end position="51"/>
    </location>
</feature>
<dbReference type="PROSITE" id="PS51257">
    <property type="entry name" value="PROKAR_LIPOPROTEIN"/>
    <property type="match status" value="1"/>
</dbReference>
<sequence>MHAFRTLTRPVGRPALGVAALALVLGGTVACGGDEPPTEPSAAPQDASPEDFCGVYADIEDSGGDDLDAAKDAVDRLIEVGTPEDIPDDARSGFETLGELVRQADAQDDLETLGTDLGEQVQSDFLAFIGYVTQTCADELDLPTEEDLGELDPQQQ</sequence>
<keyword evidence="2" id="KW-0732">Signal</keyword>